<dbReference type="InterPro" id="IPR016024">
    <property type="entry name" value="ARM-type_fold"/>
</dbReference>
<evidence type="ECO:0000256" key="3">
    <source>
        <dbReference type="ARBA" id="ARBA00022942"/>
    </source>
</evidence>
<dbReference type="PANTHER" id="PTHR10943">
    <property type="entry name" value="26S PROTEASOME NON-ATPASE REGULATORY SUBUNIT"/>
    <property type="match status" value="1"/>
</dbReference>
<comment type="similarity">
    <text evidence="1">Belongs to the proteasome subunit S2 family.</text>
</comment>
<dbReference type="GO" id="GO:0042176">
    <property type="term" value="P:regulation of protein catabolic process"/>
    <property type="evidence" value="ECO:0007669"/>
    <property type="project" value="InterPro"/>
</dbReference>
<comment type="caution">
    <text evidence="7">The sequence shown here is derived from an EMBL/GenBank/DDBJ whole genome shotgun (WGS) entry which is preliminary data.</text>
</comment>
<dbReference type="Pfam" id="PF17781">
    <property type="entry name" value="RPN1_RPN2_N"/>
    <property type="match status" value="1"/>
</dbReference>
<evidence type="ECO:0000313" key="7">
    <source>
        <dbReference type="EMBL" id="KAL1511849.1"/>
    </source>
</evidence>
<dbReference type="GO" id="GO:0043161">
    <property type="term" value="P:proteasome-mediated ubiquitin-dependent protein catabolic process"/>
    <property type="evidence" value="ECO:0007669"/>
    <property type="project" value="TreeGrafter"/>
</dbReference>
<evidence type="ECO:0000259" key="6">
    <source>
        <dbReference type="Pfam" id="PF18051"/>
    </source>
</evidence>
<dbReference type="PANTHER" id="PTHR10943:SF1">
    <property type="entry name" value="26S PROTEASOME NON-ATPASE REGULATORY SUBUNIT 2"/>
    <property type="match status" value="1"/>
</dbReference>
<dbReference type="GO" id="GO:0030234">
    <property type="term" value="F:enzyme regulator activity"/>
    <property type="evidence" value="ECO:0007669"/>
    <property type="project" value="InterPro"/>
</dbReference>
<reference evidence="7 8" key="1">
    <citation type="journal article" date="2024" name="Science">
        <title>Giant polyketide synthase enzymes in the biosynthesis of giant marine polyether toxins.</title>
        <authorList>
            <person name="Fallon T.R."/>
            <person name="Shende V.V."/>
            <person name="Wierzbicki I.H."/>
            <person name="Pendleton A.L."/>
            <person name="Watervoot N.F."/>
            <person name="Auber R.P."/>
            <person name="Gonzalez D.J."/>
            <person name="Wisecaver J.H."/>
            <person name="Moore B.S."/>
        </authorList>
    </citation>
    <scope>NUCLEOTIDE SEQUENCE [LARGE SCALE GENOMIC DNA]</scope>
    <source>
        <strain evidence="7 8">12B1</strain>
    </source>
</reference>
<dbReference type="PIRSF" id="PIRSF015965">
    <property type="entry name" value="26S_Psome_Rpn1"/>
    <property type="match status" value="1"/>
</dbReference>
<dbReference type="GO" id="GO:0008540">
    <property type="term" value="C:proteasome regulatory particle, base subcomplex"/>
    <property type="evidence" value="ECO:0007669"/>
    <property type="project" value="TreeGrafter"/>
</dbReference>
<dbReference type="Pfam" id="PF18051">
    <property type="entry name" value="RPN1_C"/>
    <property type="match status" value="1"/>
</dbReference>
<dbReference type="InterPro" id="IPR041433">
    <property type="entry name" value="RPN1_C"/>
</dbReference>
<evidence type="ECO:0000256" key="2">
    <source>
        <dbReference type="ARBA" id="ARBA00022737"/>
    </source>
</evidence>
<evidence type="ECO:0000259" key="5">
    <source>
        <dbReference type="Pfam" id="PF17781"/>
    </source>
</evidence>
<dbReference type="InterPro" id="IPR040892">
    <property type="entry name" value="RPN1_N"/>
</dbReference>
<dbReference type="SUPFAM" id="SSF48371">
    <property type="entry name" value="ARM repeat"/>
    <property type="match status" value="1"/>
</dbReference>
<evidence type="ECO:0000256" key="4">
    <source>
        <dbReference type="SAM" id="MobiDB-lite"/>
    </source>
</evidence>
<name>A0AB34J3F8_PRYPA</name>
<feature type="region of interest" description="Disordered" evidence="4">
    <location>
        <begin position="608"/>
        <end position="643"/>
    </location>
</feature>
<keyword evidence="2" id="KW-0677">Repeat</keyword>
<evidence type="ECO:0008006" key="9">
    <source>
        <dbReference type="Google" id="ProtNLM"/>
    </source>
</evidence>
<feature type="compositionally biased region" description="Basic and acidic residues" evidence="4">
    <location>
        <begin position="913"/>
        <end position="930"/>
    </location>
</feature>
<accession>A0AB34J3F8</accession>
<feature type="domain" description="RPN1 N-terminal" evidence="5">
    <location>
        <begin position="42"/>
        <end position="344"/>
    </location>
</feature>
<dbReference type="InterPro" id="IPR002015">
    <property type="entry name" value="Proteasome/cyclosome_rpt"/>
</dbReference>
<feature type="compositionally biased region" description="Basic and acidic residues" evidence="4">
    <location>
        <begin position="1"/>
        <end position="13"/>
    </location>
</feature>
<evidence type="ECO:0000256" key="1">
    <source>
        <dbReference type="ARBA" id="ARBA00005460"/>
    </source>
</evidence>
<gene>
    <name evidence="7" type="ORF">AB1Y20_005134</name>
</gene>
<dbReference type="Proteomes" id="UP001515480">
    <property type="component" value="Unassembled WGS sequence"/>
</dbReference>
<protein>
    <recommendedName>
        <fullName evidence="9">26S proteasome non-ATPase regulatory subunit 2 homolog</fullName>
    </recommendedName>
</protein>
<feature type="compositionally biased region" description="Low complexity" evidence="4">
    <location>
        <begin position="626"/>
        <end position="637"/>
    </location>
</feature>
<keyword evidence="8" id="KW-1185">Reference proteome</keyword>
<dbReference type="Gene3D" id="1.25.10.10">
    <property type="entry name" value="Leucine-rich Repeat Variant"/>
    <property type="match status" value="1"/>
</dbReference>
<dbReference type="GO" id="GO:0034515">
    <property type="term" value="C:proteasome storage granule"/>
    <property type="evidence" value="ECO:0007669"/>
    <property type="project" value="TreeGrafter"/>
</dbReference>
<dbReference type="InterPro" id="IPR016643">
    <property type="entry name" value="26S_Psome_Rpn1"/>
</dbReference>
<proteinExistence type="inferred from homology"/>
<sequence>MEAKEPKEKKQEGGGKGGKKKGANEEEDMSEEDIALKEAMLLMVTRVADPELAIRKAALDSMVKEIREATASMTSVPKPLKFLRPHYATLQAAYEKAAESDKTKPMLADVLSLLAMTMSEEKRASLKYRLLGMQEDVGSWGHEYVRHLAGEFAEEYNERLAAVDSAEMSDATAPSSDDLLPTILKSLVPFFITHNAEAEAIDLLMEIGRIDELVQYVDKTNCDRISTYLAQVASYVPEPEDSQVLSVAVAGLRKLGKYPEALLMAVRLNKDQLIEEILTACDDPLVQKQMAYMLARCGRRPEAEDELARIMDGSWVTEHYLELARDLDVVEPKAPEDVYKMHLEKRATAAANIDSARQNLASTFVNALMNVGFGTDKLMLTEGNKWLYKNKEHGMMSAAASLGAILLWDVDGGLTQIDKFLYSNDNNIKAGALLAVGLLSCGTRNECDPALALLSEYIEAKHPANIKMGAIFGLGLAYAGQKKDEILEMLMPVVADNDTPLEIVAVASLSLGLVFLGSCNEDVSQALMSALMERSQESLEKETLTRLICCGLGLLYLAQQQSVEVALELAKVLEGPVGKYTTLTLETCAYAGSGNVLKVQRLLGLAGEHAPPADEDDAPSAGGGAPAASGGPAGSPSDAKDSAKDCKLDSQTVAVLGVALVAMGEPLGSEMATRILFHLVQYGDPVVRRAVPLALAMLSISNPGQGSIVDTLSKLSHDLDIETATNAIVAMGLVAAGTNNSRVATNLRALATYYAKEPGVLFAVRLSQGLVHAGKGLVTLSAYHPDRSVPHPLAMGGMVVMMHLCLDFKSIVLGKHHFLLYVLACCIRPRMLVTLDEELKPLPVTVRVGTAVDVVGLAGRPKKITGFQTHTTPVLLASGERAELATDEYIPLTSILEGVVVLRKNPDSIEALNKPDAKASPTKEKKPTPG</sequence>
<dbReference type="AlphaFoldDB" id="A0AB34J3F8"/>
<feature type="domain" description="26S proteasome non-ATPase regulatory subunit RPN1 C-terminal" evidence="6">
    <location>
        <begin position="855"/>
        <end position="907"/>
    </location>
</feature>
<dbReference type="Pfam" id="PF01851">
    <property type="entry name" value="PC_rep"/>
    <property type="match status" value="1"/>
</dbReference>
<evidence type="ECO:0000313" key="8">
    <source>
        <dbReference type="Proteomes" id="UP001515480"/>
    </source>
</evidence>
<dbReference type="GO" id="GO:0005634">
    <property type="term" value="C:nucleus"/>
    <property type="evidence" value="ECO:0007669"/>
    <property type="project" value="TreeGrafter"/>
</dbReference>
<feature type="region of interest" description="Disordered" evidence="4">
    <location>
        <begin position="1"/>
        <end position="30"/>
    </location>
</feature>
<dbReference type="EMBL" id="JBGBPQ010000013">
    <property type="protein sequence ID" value="KAL1511849.1"/>
    <property type="molecule type" value="Genomic_DNA"/>
</dbReference>
<dbReference type="InterPro" id="IPR011989">
    <property type="entry name" value="ARM-like"/>
</dbReference>
<keyword evidence="3" id="KW-0647">Proteasome</keyword>
<feature type="region of interest" description="Disordered" evidence="4">
    <location>
        <begin position="911"/>
        <end position="930"/>
    </location>
</feature>
<organism evidence="7 8">
    <name type="scientific">Prymnesium parvum</name>
    <name type="common">Toxic golden alga</name>
    <dbReference type="NCBI Taxonomy" id="97485"/>
    <lineage>
        <taxon>Eukaryota</taxon>
        <taxon>Haptista</taxon>
        <taxon>Haptophyta</taxon>
        <taxon>Prymnesiophyceae</taxon>
        <taxon>Prymnesiales</taxon>
        <taxon>Prymnesiaceae</taxon>
        <taxon>Prymnesium</taxon>
    </lineage>
</organism>